<dbReference type="InterPro" id="IPR027417">
    <property type="entry name" value="P-loop_NTPase"/>
</dbReference>
<accession>A0A142JKH8</accession>
<evidence type="ECO:0000313" key="1">
    <source>
        <dbReference type="EMBL" id="AMR78590.1"/>
    </source>
</evidence>
<dbReference type="EMBL" id="CP014844">
    <property type="protein sequence ID" value="AMR78590.1"/>
    <property type="molecule type" value="Genomic_DNA"/>
</dbReference>
<proteinExistence type="predicted"/>
<organism evidence="1 2">
    <name type="scientific">Cupriavidus nantongensis</name>
    <dbReference type="NCBI Taxonomy" id="1796606"/>
    <lineage>
        <taxon>Bacteria</taxon>
        <taxon>Pseudomonadati</taxon>
        <taxon>Pseudomonadota</taxon>
        <taxon>Betaproteobacteria</taxon>
        <taxon>Burkholderiales</taxon>
        <taxon>Burkholderiaceae</taxon>
        <taxon>Cupriavidus</taxon>
    </lineage>
</organism>
<evidence type="ECO:0000313" key="2">
    <source>
        <dbReference type="Proteomes" id="UP000075238"/>
    </source>
</evidence>
<dbReference type="AlphaFoldDB" id="A0A142JKH8"/>
<reference evidence="1 2" key="1">
    <citation type="submission" date="2016-03" db="EMBL/GenBank/DDBJ databases">
        <title>Complete genome sequence of a novel chlorpyrifos degrading bacterium, Cupriavidus nantongensis sp. X1.</title>
        <authorList>
            <person name="Fang L."/>
        </authorList>
    </citation>
    <scope>NUCLEOTIDE SEQUENCE [LARGE SCALE GENOMIC DNA]</scope>
    <source>
        <strain evidence="1 2">X1</strain>
    </source>
</reference>
<dbReference type="Proteomes" id="UP000075238">
    <property type="component" value="Chromosome 1"/>
</dbReference>
<sequence length="1022" mass="113846">MSRALATNVVEGVESILAWLASFGLGADLPSYCHLESAIGLDEEDPRTIAARAKNPDGVKPYILLTRECSMLTAFELTGSMDVVGDAEFESITSKVHDALASYFQRPGHSIEISFDRDPALMRAHVDRMMEPAYATARRLGLDGLCDVLDDRCARVAALCQHESCLLLVYTHLSSMSSEELKREMADHRQRIKEHAVPAAKYAQSPTALIKGLLHTHETLIEAIEEDLRSAKMHVGRLSTHHALREIRRSFDRRNTGLDWKAALPGDRYTPRASSRKDDASNLLLPKLSHQLCKSKVETDGEFVVINGQYHGYCFMELGPQDPRDFMTLFRRMGDQLPWRVKWTIEPGGIESMAMKKTIVDITAFLSSTNAAIKRSFDALQAAIDDGEHTVTVKICASTWADSKADCQRQVSTIAKALEGWGITQVTTDAGDPIQGLVSTLPGFSEKNIAPRMVALLSDVVRMLPWQRPASPWFEGGSIPLRSLDGKLYPYQPTSSKQTAWIDLIWAIMGSGKSVWLNTLNLGSILSPGLKRIPLITIIDVGPSSAGLIDLLQSALPEERKHEAIYVRLRNTDEFAINPFDTQLGCRYPTQFEREFQIALISMLATPAGHTDPPESAPELAAMMIDEAYKLYASPGSMKRYDAMTDEAVDQALSDIRFAADDMTTWWEVTDALMDAGKPREARLAQRFAVPVLSDLIDVVRSPSIRSIFSPSEDSQARTASGLTLIDKMAQVLTTALRDFRIISSHSRFEINENSRVVALDLDEVARGGGEDGERRAGIMFVFARQIAARQYYLSEEILKLCPAQYQRYHQERIEEIRDQMKGLCVDELHRTGGKKAFRKLLSLDRREGRKWGIRVSLASQFMNDFNSDGESITESAFSVYIMNAGTSETQRAAQELFGLSDSAIERLKRDVHGPGKFLVWHQVKSGVVTQVLHNAPGAIELWAFSTTPKDTGLRRRLYRHMKPATARKILAKEFPAGTAEAYMEQRQKELSESEADGIIDIVASELVAKYQAEIQAERMAA</sequence>
<dbReference type="STRING" id="1796606.A2G96_13030"/>
<name>A0A142JKH8_9BURK</name>
<protein>
    <recommendedName>
        <fullName evidence="3">Type IV secretion protein IcmB</fullName>
    </recommendedName>
</protein>
<dbReference type="Gene3D" id="3.40.50.300">
    <property type="entry name" value="P-loop containing nucleotide triphosphate hydrolases"/>
    <property type="match status" value="1"/>
</dbReference>
<dbReference type="SUPFAM" id="SSF52540">
    <property type="entry name" value="P-loop containing nucleoside triphosphate hydrolases"/>
    <property type="match status" value="1"/>
</dbReference>
<dbReference type="OrthoDB" id="7229084at2"/>
<dbReference type="RefSeq" id="WP_062799804.1">
    <property type="nucleotide sequence ID" value="NZ_CP014844.1"/>
</dbReference>
<keyword evidence="2" id="KW-1185">Reference proteome</keyword>
<dbReference type="KEGG" id="cnan:A2G96_13030"/>
<gene>
    <name evidence="1" type="ORF">A2G96_13030</name>
</gene>
<evidence type="ECO:0008006" key="3">
    <source>
        <dbReference type="Google" id="ProtNLM"/>
    </source>
</evidence>